<sequence length="391" mass="44421">MSYVKYVFKLSFKNKLNFIPILLPIIIILFFAIMNSNASENTSYINSINQEVQIMSNLYSDYQNLLENETLSEEDFEGISIAADNLRDNLNLSNQSIEYAKNGNWTESLTLQLQLLQDNVLSNIENGSSVYDESYVRSMYNRKATYEILAENNIEPEFSGIEIKGFTFTFRMMDILFPAILTTCLIALLSNIFGGNLVDRMDIEDMFPVNQVKWQISKILLCFFICFILCMIWYGVSLLVSTLLNGPGSLNYPINIFSDSYIDTLPLSLVISKTIILQILSILFLVSTVYLISILVKNQLSTLFISTVLLVGPILLTGNIAPLSHILHLLPTTYFNATRVITNQLAFENNNVNISFYTGIYVLLLSSIIMLLAILILKKYHETNQLFHKAN</sequence>
<proteinExistence type="predicted"/>
<gene>
    <name evidence="2" type="ORF">NRE15_02160</name>
</gene>
<reference evidence="2 3" key="1">
    <citation type="submission" date="2022-08" db="EMBL/GenBank/DDBJ databases">
        <title>Aerococcaceae sp. nov isolated from spoiled eye mask.</title>
        <authorList>
            <person name="Zhou G."/>
            <person name="Xie X.-B."/>
            <person name="Shi Q.-S."/>
            <person name="Wang Y.-S."/>
            <person name="Wen X."/>
            <person name="Peng H."/>
            <person name="Yang X.-J."/>
            <person name="Tao H.-B."/>
            <person name="Huang X.-M."/>
        </authorList>
    </citation>
    <scope>NUCLEOTIDE SEQUENCE [LARGE SCALE GENOMIC DNA]</scope>
    <source>
        <strain evidence="3">DM20194951</strain>
    </source>
</reference>
<feature type="transmembrane region" description="Helical" evidence="1">
    <location>
        <begin position="275"/>
        <end position="296"/>
    </location>
</feature>
<evidence type="ECO:0000313" key="2">
    <source>
        <dbReference type="EMBL" id="UUX34476.1"/>
    </source>
</evidence>
<feature type="transmembrane region" description="Helical" evidence="1">
    <location>
        <begin position="16"/>
        <end position="34"/>
    </location>
</feature>
<feature type="transmembrane region" description="Helical" evidence="1">
    <location>
        <begin position="219"/>
        <end position="244"/>
    </location>
</feature>
<evidence type="ECO:0000256" key="1">
    <source>
        <dbReference type="SAM" id="Phobius"/>
    </source>
</evidence>
<name>A0ABY5P6W3_9LACT</name>
<evidence type="ECO:0008006" key="4">
    <source>
        <dbReference type="Google" id="ProtNLM"/>
    </source>
</evidence>
<protein>
    <recommendedName>
        <fullName evidence="4">ABC transporter permease</fullName>
    </recommendedName>
</protein>
<dbReference type="Proteomes" id="UP001315967">
    <property type="component" value="Chromosome"/>
</dbReference>
<dbReference type="EMBL" id="CP102453">
    <property type="protein sequence ID" value="UUX34476.1"/>
    <property type="molecule type" value="Genomic_DNA"/>
</dbReference>
<dbReference type="RefSeq" id="WP_313793978.1">
    <property type="nucleotide sequence ID" value="NZ_CP102453.1"/>
</dbReference>
<keyword evidence="3" id="KW-1185">Reference proteome</keyword>
<accession>A0ABY5P6W3</accession>
<evidence type="ECO:0000313" key="3">
    <source>
        <dbReference type="Proteomes" id="UP001315967"/>
    </source>
</evidence>
<feature type="transmembrane region" description="Helical" evidence="1">
    <location>
        <begin position="354"/>
        <end position="377"/>
    </location>
</feature>
<keyword evidence="1" id="KW-0472">Membrane</keyword>
<keyword evidence="1" id="KW-1133">Transmembrane helix</keyword>
<keyword evidence="1" id="KW-0812">Transmembrane</keyword>
<organism evidence="2 3">
    <name type="scientific">Fundicoccus culcitae</name>
    <dbReference type="NCBI Taxonomy" id="2969821"/>
    <lineage>
        <taxon>Bacteria</taxon>
        <taxon>Bacillati</taxon>
        <taxon>Bacillota</taxon>
        <taxon>Bacilli</taxon>
        <taxon>Lactobacillales</taxon>
        <taxon>Aerococcaceae</taxon>
        <taxon>Fundicoccus</taxon>
    </lineage>
</organism>
<feature type="transmembrane region" description="Helical" evidence="1">
    <location>
        <begin position="303"/>
        <end position="321"/>
    </location>
</feature>
<feature type="transmembrane region" description="Helical" evidence="1">
    <location>
        <begin position="175"/>
        <end position="198"/>
    </location>
</feature>